<reference evidence="1" key="1">
    <citation type="submission" date="2020-09" db="EMBL/GenBank/DDBJ databases">
        <title>Genome-Enabled Discovery of Anthraquinone Biosynthesis in Senna tora.</title>
        <authorList>
            <person name="Kang S.-H."/>
            <person name="Pandey R.P."/>
            <person name="Lee C.-M."/>
            <person name="Sim J.-S."/>
            <person name="Jeong J.-T."/>
            <person name="Choi B.-S."/>
            <person name="Jung M."/>
            <person name="Ginzburg D."/>
            <person name="Zhao K."/>
            <person name="Won S.Y."/>
            <person name="Oh T.-J."/>
            <person name="Yu Y."/>
            <person name="Kim N.-H."/>
            <person name="Lee O.R."/>
            <person name="Lee T.-H."/>
            <person name="Bashyal P."/>
            <person name="Kim T.-S."/>
            <person name="Lee W.-H."/>
            <person name="Kawkins C."/>
            <person name="Kim C.-K."/>
            <person name="Kim J.S."/>
            <person name="Ahn B.O."/>
            <person name="Rhee S.Y."/>
            <person name="Sohng J.K."/>
        </authorList>
    </citation>
    <scope>NUCLEOTIDE SEQUENCE</scope>
    <source>
        <tissue evidence="1">Leaf</tissue>
    </source>
</reference>
<proteinExistence type="predicted"/>
<name>A0A834TIL2_9FABA</name>
<evidence type="ECO:0000313" key="2">
    <source>
        <dbReference type="Proteomes" id="UP000634136"/>
    </source>
</evidence>
<dbReference type="Proteomes" id="UP000634136">
    <property type="component" value="Unassembled WGS sequence"/>
</dbReference>
<comment type="caution">
    <text evidence="1">The sequence shown here is derived from an EMBL/GenBank/DDBJ whole genome shotgun (WGS) entry which is preliminary data.</text>
</comment>
<accession>A0A834TIL2</accession>
<gene>
    <name evidence="1" type="ORF">G2W53_027061</name>
</gene>
<organism evidence="1 2">
    <name type="scientific">Senna tora</name>
    <dbReference type="NCBI Taxonomy" id="362788"/>
    <lineage>
        <taxon>Eukaryota</taxon>
        <taxon>Viridiplantae</taxon>
        <taxon>Streptophyta</taxon>
        <taxon>Embryophyta</taxon>
        <taxon>Tracheophyta</taxon>
        <taxon>Spermatophyta</taxon>
        <taxon>Magnoliopsida</taxon>
        <taxon>eudicotyledons</taxon>
        <taxon>Gunneridae</taxon>
        <taxon>Pentapetalae</taxon>
        <taxon>rosids</taxon>
        <taxon>fabids</taxon>
        <taxon>Fabales</taxon>
        <taxon>Fabaceae</taxon>
        <taxon>Caesalpinioideae</taxon>
        <taxon>Cassia clade</taxon>
        <taxon>Senna</taxon>
    </lineage>
</organism>
<evidence type="ECO:0000313" key="1">
    <source>
        <dbReference type="EMBL" id="KAF7821606.1"/>
    </source>
</evidence>
<dbReference type="EMBL" id="JAAIUW010000008">
    <property type="protein sequence ID" value="KAF7821606.1"/>
    <property type="molecule type" value="Genomic_DNA"/>
</dbReference>
<sequence length="247" mass="27600">MENQVVNFMEMEKINISTLDLTLGIIAKGRQYGCRRLDKKSLKQRSMAREEASQAQVALPQFEINAGNVEVFGKEVASHPLMISLDGKPFLNSLAFLSRGAAKYRRLKTIVGQMQNKILQVESDDCDNETQLKLNSLKLENKDLQTKLIRRKIYPLREVFNGLIRPRDMDIDGLLSLDPYMLVDEGKGAAGPSGLANDGVDVIPQDKEMGVVGANMVFVQQVAPVSNKSMIFEETPETAQTYKFCNN</sequence>
<protein>
    <submittedName>
        <fullName evidence="1">Uncharacterized protein</fullName>
    </submittedName>
</protein>
<dbReference type="AlphaFoldDB" id="A0A834TIL2"/>
<keyword evidence="2" id="KW-1185">Reference proteome</keyword>